<sequence length="86" mass="9735">MKKSTKNESIAGKIGCLMDLPGDCLLEIIDRLPFLDRLRFRVCGDQARFRSGYIRDWPRADYYLTLPLIDGGLGGGLNSVPFDWRA</sequence>
<accession>A0A2A6C904</accession>
<dbReference type="InterPro" id="IPR036047">
    <property type="entry name" value="F-box-like_dom_sf"/>
</dbReference>
<keyword evidence="2" id="KW-1185">Reference proteome</keyword>
<organism evidence="1 2">
    <name type="scientific">Pristionchus pacificus</name>
    <name type="common">Parasitic nematode worm</name>
    <dbReference type="NCBI Taxonomy" id="54126"/>
    <lineage>
        <taxon>Eukaryota</taxon>
        <taxon>Metazoa</taxon>
        <taxon>Ecdysozoa</taxon>
        <taxon>Nematoda</taxon>
        <taxon>Chromadorea</taxon>
        <taxon>Rhabditida</taxon>
        <taxon>Rhabditina</taxon>
        <taxon>Diplogasteromorpha</taxon>
        <taxon>Diplogasteroidea</taxon>
        <taxon>Neodiplogasteridae</taxon>
        <taxon>Pristionchus</taxon>
    </lineage>
</organism>
<evidence type="ECO:0000313" key="1">
    <source>
        <dbReference type="EnsemblMetazoa" id="PPA26554.1"/>
    </source>
</evidence>
<dbReference type="EnsemblMetazoa" id="PPA26554.1">
    <property type="protein sequence ID" value="PPA26554.1"/>
    <property type="gene ID" value="WBGene00116108"/>
</dbReference>
<proteinExistence type="predicted"/>
<dbReference type="Proteomes" id="UP000005239">
    <property type="component" value="Unassembled WGS sequence"/>
</dbReference>
<dbReference type="InterPro" id="IPR001810">
    <property type="entry name" value="F-box_dom"/>
</dbReference>
<dbReference type="AlphaFoldDB" id="A0A2A6C904"/>
<evidence type="ECO:0000313" key="2">
    <source>
        <dbReference type="Proteomes" id="UP000005239"/>
    </source>
</evidence>
<reference evidence="2" key="1">
    <citation type="journal article" date="2008" name="Nat. Genet.">
        <title>The Pristionchus pacificus genome provides a unique perspective on nematode lifestyle and parasitism.</title>
        <authorList>
            <person name="Dieterich C."/>
            <person name="Clifton S.W."/>
            <person name="Schuster L.N."/>
            <person name="Chinwalla A."/>
            <person name="Delehaunty K."/>
            <person name="Dinkelacker I."/>
            <person name="Fulton L."/>
            <person name="Fulton R."/>
            <person name="Godfrey J."/>
            <person name="Minx P."/>
            <person name="Mitreva M."/>
            <person name="Roeseler W."/>
            <person name="Tian H."/>
            <person name="Witte H."/>
            <person name="Yang S.P."/>
            <person name="Wilson R.K."/>
            <person name="Sommer R.J."/>
        </authorList>
    </citation>
    <scope>NUCLEOTIDE SEQUENCE [LARGE SCALE GENOMIC DNA]</scope>
    <source>
        <strain evidence="2">PS312</strain>
    </source>
</reference>
<name>A0A2A6C904_PRIPA</name>
<protein>
    <submittedName>
        <fullName evidence="1">F-box domain-containing protein</fullName>
    </submittedName>
</protein>
<accession>A0A8R1YJD0</accession>
<dbReference type="SUPFAM" id="SSF81383">
    <property type="entry name" value="F-box domain"/>
    <property type="match status" value="1"/>
</dbReference>
<reference evidence="1" key="2">
    <citation type="submission" date="2022-06" db="UniProtKB">
        <authorList>
            <consortium name="EnsemblMetazoa"/>
        </authorList>
    </citation>
    <scope>IDENTIFICATION</scope>
    <source>
        <strain evidence="1">PS312</strain>
    </source>
</reference>
<gene>
    <name evidence="1" type="primary">WBGene00116108</name>
</gene>
<dbReference type="Pfam" id="PF00646">
    <property type="entry name" value="F-box"/>
    <property type="match status" value="1"/>
</dbReference>